<evidence type="ECO:0000256" key="9">
    <source>
        <dbReference type="ARBA" id="ARBA00022989"/>
    </source>
</evidence>
<keyword evidence="4" id="KW-0433">Leucine-rich repeat</keyword>
<evidence type="ECO:0000256" key="12">
    <source>
        <dbReference type="SAM" id="Phobius"/>
    </source>
</evidence>
<dbReference type="Gramene" id="TRITD5Bv1G007620.1">
    <property type="protein sequence ID" value="TRITD5Bv1G007620.1"/>
    <property type="gene ID" value="TRITD5Bv1G007620"/>
</dbReference>
<evidence type="ECO:0000259" key="14">
    <source>
        <dbReference type="Pfam" id="PF08263"/>
    </source>
</evidence>
<name>A0A9R0WYE4_TRITD</name>
<dbReference type="Pfam" id="PF13855">
    <property type="entry name" value="LRR_8"/>
    <property type="match status" value="3"/>
</dbReference>
<dbReference type="GO" id="GO:0005886">
    <property type="term" value="C:plasma membrane"/>
    <property type="evidence" value="ECO:0007669"/>
    <property type="project" value="UniProtKB-SubCell"/>
</dbReference>
<keyword evidence="7 13" id="KW-0732">Signal</keyword>
<dbReference type="FunFam" id="3.80.10.10:FF:000095">
    <property type="entry name" value="LRR receptor-like serine/threonine-protein kinase GSO1"/>
    <property type="match status" value="1"/>
</dbReference>
<reference evidence="16 17" key="1">
    <citation type="submission" date="2017-09" db="EMBL/GenBank/DDBJ databases">
        <authorList>
            <consortium name="International Durum Wheat Genome Sequencing Consortium (IDWGSC)"/>
            <person name="Milanesi L."/>
        </authorList>
    </citation>
    <scope>NUCLEOTIDE SEQUENCE [LARGE SCALE GENOMIC DNA]</scope>
    <source>
        <strain evidence="17">cv. Svevo</strain>
    </source>
</reference>
<dbReference type="SMART" id="SM00365">
    <property type="entry name" value="LRR_SD22"/>
    <property type="match status" value="7"/>
</dbReference>
<comment type="similarity">
    <text evidence="2">Belongs to the RLP family.</text>
</comment>
<evidence type="ECO:0000256" key="10">
    <source>
        <dbReference type="ARBA" id="ARBA00023136"/>
    </source>
</evidence>
<evidence type="ECO:0000256" key="5">
    <source>
        <dbReference type="ARBA" id="ARBA00022626"/>
    </source>
</evidence>
<feature type="domain" description="Disease resistance R13L4/SHOC-2-like LRR" evidence="15">
    <location>
        <begin position="374"/>
        <end position="578"/>
    </location>
</feature>
<keyword evidence="11" id="KW-0325">Glycoprotein</keyword>
<evidence type="ECO:0000313" key="16">
    <source>
        <dbReference type="EMBL" id="VAI26670.1"/>
    </source>
</evidence>
<dbReference type="PANTHER" id="PTHR48063:SF104">
    <property type="entry name" value="LEUCINE-RICH REPEAT-CONTAINING N-TERMINAL PLANT-TYPE DOMAIN-CONTAINING PROTEIN"/>
    <property type="match status" value="1"/>
</dbReference>
<evidence type="ECO:0000256" key="4">
    <source>
        <dbReference type="ARBA" id="ARBA00022614"/>
    </source>
</evidence>
<dbReference type="SMART" id="SM00369">
    <property type="entry name" value="LRR_TYP"/>
    <property type="match status" value="11"/>
</dbReference>
<dbReference type="GO" id="GO:0009742">
    <property type="term" value="P:brassinosteroid mediated signaling pathway"/>
    <property type="evidence" value="ECO:0007669"/>
    <property type="project" value="UniProtKB-KW"/>
</dbReference>
<evidence type="ECO:0000256" key="7">
    <source>
        <dbReference type="ARBA" id="ARBA00022729"/>
    </source>
</evidence>
<protein>
    <recommendedName>
        <fullName evidence="18">Leucine-rich repeat-containing N-terminal plant-type domain-containing protein</fullName>
    </recommendedName>
</protein>
<dbReference type="SUPFAM" id="SSF52058">
    <property type="entry name" value="L domain-like"/>
    <property type="match status" value="2"/>
</dbReference>
<keyword evidence="10 12" id="KW-0472">Membrane</keyword>
<evidence type="ECO:0000259" key="15">
    <source>
        <dbReference type="Pfam" id="PF23598"/>
    </source>
</evidence>
<evidence type="ECO:0008006" key="18">
    <source>
        <dbReference type="Google" id="ProtNLM"/>
    </source>
</evidence>
<dbReference type="FunFam" id="3.80.10.10:FF:000649">
    <property type="entry name" value="Leucine Rich Repeat family protein"/>
    <property type="match status" value="1"/>
</dbReference>
<dbReference type="InterPro" id="IPR055414">
    <property type="entry name" value="LRR_R13L4/SHOC2-like"/>
</dbReference>
<gene>
    <name evidence="16" type="ORF">TRITD_5Bv1G007620</name>
</gene>
<dbReference type="FunFam" id="3.80.10.10:FF:000383">
    <property type="entry name" value="Leucine-rich repeat receptor protein kinase EMS1"/>
    <property type="match status" value="1"/>
</dbReference>
<keyword evidence="8" id="KW-0677">Repeat</keyword>
<dbReference type="Pfam" id="PF00560">
    <property type="entry name" value="LRR_1"/>
    <property type="match status" value="5"/>
</dbReference>
<dbReference type="EMBL" id="LT934120">
    <property type="protein sequence ID" value="VAI26670.1"/>
    <property type="molecule type" value="Genomic_DNA"/>
</dbReference>
<evidence type="ECO:0000256" key="2">
    <source>
        <dbReference type="ARBA" id="ARBA00009592"/>
    </source>
</evidence>
<dbReference type="AlphaFoldDB" id="A0A9R0WYE4"/>
<evidence type="ECO:0000313" key="17">
    <source>
        <dbReference type="Proteomes" id="UP000324705"/>
    </source>
</evidence>
<dbReference type="PROSITE" id="PS51450">
    <property type="entry name" value="LRR"/>
    <property type="match status" value="2"/>
</dbReference>
<dbReference type="InterPro" id="IPR013210">
    <property type="entry name" value="LRR_N_plant-typ"/>
</dbReference>
<keyword evidence="3" id="KW-1003">Cell membrane</keyword>
<feature type="transmembrane region" description="Helical" evidence="12">
    <location>
        <begin position="1000"/>
        <end position="1021"/>
    </location>
</feature>
<feature type="chain" id="PRO_5040186164" description="Leucine-rich repeat-containing N-terminal plant-type domain-containing protein" evidence="13">
    <location>
        <begin position="27"/>
        <end position="1058"/>
    </location>
</feature>
<evidence type="ECO:0000256" key="6">
    <source>
        <dbReference type="ARBA" id="ARBA00022692"/>
    </source>
</evidence>
<feature type="domain" description="Leucine-rich repeat-containing N-terminal plant-type" evidence="14">
    <location>
        <begin position="42"/>
        <end position="79"/>
    </location>
</feature>
<dbReference type="Gene3D" id="3.80.10.10">
    <property type="entry name" value="Ribonuclease Inhibitor"/>
    <property type="match status" value="4"/>
</dbReference>
<dbReference type="Pfam" id="PF08263">
    <property type="entry name" value="LRRNT_2"/>
    <property type="match status" value="1"/>
</dbReference>
<dbReference type="FunFam" id="3.80.10.10:FF:000299">
    <property type="entry name" value="Piriformospora indica-insensitive protein 2"/>
    <property type="match status" value="1"/>
</dbReference>
<dbReference type="InterPro" id="IPR032675">
    <property type="entry name" value="LRR_dom_sf"/>
</dbReference>
<dbReference type="Pfam" id="PF23598">
    <property type="entry name" value="LRR_14"/>
    <property type="match status" value="1"/>
</dbReference>
<sequence>MHPTTNLLFTTFIIISIASSSQLVHALAPQPQHAHGGGCIPAERAALLSFHKGITSDSAHVLASWHGHDCCQWRGVSCSNQTCHVIKLHLRNTSPGLYTAGSCSDANSLVGEISPSLLSLNHLQHLDLSMNCLLGPNGHIPQFLGSMENLRYLNLSGMTFTGRVPSQLGNLTKLQHLDLGKGYYCGMYSTDITWLTKLPLLQYLSMNTINLSRIADWPHTLNMVPSLRVINLAECSLDTASQSLPYLNLTKLEKLDLSENNLDHSIASCWFWKVTSLKYLSLSVNQLFGKLPDVLGNMTSLKVLDLSDNNLNKTGNLKNLLINLCHLEILDLSHNSMNGDILVLMEGLQCAPEKLQELHLSDNEFMGTLPNVVGEFGSLNILDMCNNNLVGLIPLGLWNLVRLTHLDLSMNHLHGNVPTEIGALTALTYLVIFSNNLTGSIPAELGKLKHLTILSLRDNKITGPIPPEVMHLTSLTTLDLSSNLLNGSVPNELGYLKNMVGLDLSNNHLSGVITEEHFANLKSLKGISLSSNSLRIVVDSDWHSPFSLHIADLASCQIGPLFPAWLQQLRGITYLDISSTGLVDKFPGWFWYTFSQAIYLNMSNNQISGSLPAHLDGMALEELYLSSNRLTGSIPSLLTNITILDISKNNFSGVIPSNFEAPRLQILIIYSNRIGGYISESLCKLQKLVYLDLSNNSLEGEIPLCFPIQKTQFLLLSNNSLSGKLPTSLKNNTAIKFLDLSWNKLSGGLPSWIGDLGNLCFLLLSHNTFSGNIPINITSLGHLQYLDLSCNNFSGAIPGHLSNLTLMKIVQTEFMDMDDVHDWGDNSLEMGVGHLGEILSVVTKGQQLLYGTTLAYFVSIDLLGNSLTGEIPTDITSLAALMNLNLSSNKLSGQIPNMIGAMQSLVSLDLSENKLSGEIPLSLSSVASLEALNLSYNNLSGRIPSGRQLDTLNSDNPSVMYIGNSGLCGPPLHNNCSGNDSFIIHGDLETSKQQFDPLTYHFGLVLGLVVGLWLVFCALLFKRTWRIAFFRFFDDVYDQVYVFVVVKWARFTKNTASE</sequence>
<keyword evidence="6 12" id="KW-0812">Transmembrane</keyword>
<dbReference type="FunFam" id="3.80.10.10:FF:000111">
    <property type="entry name" value="LRR receptor-like serine/threonine-protein kinase ERECTA"/>
    <property type="match status" value="1"/>
</dbReference>
<dbReference type="PANTHER" id="PTHR48063">
    <property type="entry name" value="LRR RECEPTOR-LIKE KINASE"/>
    <property type="match status" value="1"/>
</dbReference>
<evidence type="ECO:0000256" key="8">
    <source>
        <dbReference type="ARBA" id="ARBA00022737"/>
    </source>
</evidence>
<dbReference type="InterPro" id="IPR046956">
    <property type="entry name" value="RLP23-like"/>
</dbReference>
<dbReference type="SUPFAM" id="SSF52047">
    <property type="entry name" value="RNI-like"/>
    <property type="match status" value="1"/>
</dbReference>
<accession>A0A9R0WYE4</accession>
<dbReference type="InterPro" id="IPR003591">
    <property type="entry name" value="Leu-rich_rpt_typical-subtyp"/>
</dbReference>
<keyword evidence="17" id="KW-1185">Reference proteome</keyword>
<keyword evidence="5" id="KW-1070">Brassinosteroid signaling pathway</keyword>
<dbReference type="Pfam" id="PF13516">
    <property type="entry name" value="LRR_6"/>
    <property type="match status" value="3"/>
</dbReference>
<dbReference type="PRINTS" id="PR00019">
    <property type="entry name" value="LEURICHRPT"/>
</dbReference>
<comment type="subcellular location">
    <subcellularLocation>
        <location evidence="1">Cell membrane</location>
        <topology evidence="1">Single-pass type I membrane protein</topology>
    </subcellularLocation>
</comment>
<dbReference type="Proteomes" id="UP000324705">
    <property type="component" value="Chromosome 5B"/>
</dbReference>
<proteinExistence type="inferred from homology"/>
<evidence type="ECO:0000256" key="1">
    <source>
        <dbReference type="ARBA" id="ARBA00004251"/>
    </source>
</evidence>
<evidence type="ECO:0000256" key="13">
    <source>
        <dbReference type="SAM" id="SignalP"/>
    </source>
</evidence>
<dbReference type="InterPro" id="IPR001611">
    <property type="entry name" value="Leu-rich_rpt"/>
</dbReference>
<evidence type="ECO:0000256" key="11">
    <source>
        <dbReference type="ARBA" id="ARBA00023180"/>
    </source>
</evidence>
<feature type="signal peptide" evidence="13">
    <location>
        <begin position="1"/>
        <end position="26"/>
    </location>
</feature>
<evidence type="ECO:0000256" key="3">
    <source>
        <dbReference type="ARBA" id="ARBA00022475"/>
    </source>
</evidence>
<organism evidence="16 17">
    <name type="scientific">Triticum turgidum subsp. durum</name>
    <name type="common">Durum wheat</name>
    <name type="synonym">Triticum durum</name>
    <dbReference type="NCBI Taxonomy" id="4567"/>
    <lineage>
        <taxon>Eukaryota</taxon>
        <taxon>Viridiplantae</taxon>
        <taxon>Streptophyta</taxon>
        <taxon>Embryophyta</taxon>
        <taxon>Tracheophyta</taxon>
        <taxon>Spermatophyta</taxon>
        <taxon>Magnoliopsida</taxon>
        <taxon>Liliopsida</taxon>
        <taxon>Poales</taxon>
        <taxon>Poaceae</taxon>
        <taxon>BOP clade</taxon>
        <taxon>Pooideae</taxon>
        <taxon>Triticodae</taxon>
        <taxon>Triticeae</taxon>
        <taxon>Triticinae</taxon>
        <taxon>Triticum</taxon>
    </lineage>
</organism>
<keyword evidence="9 12" id="KW-1133">Transmembrane helix</keyword>